<dbReference type="Proteomes" id="UP000267469">
    <property type="component" value="Unassembled WGS sequence"/>
</dbReference>
<comment type="caution">
    <text evidence="1">The sequence shown here is derived from an EMBL/GenBank/DDBJ whole genome shotgun (WGS) entry which is preliminary data.</text>
</comment>
<organism evidence="1 2">
    <name type="scientific">Sinomicrobium pectinilyticum</name>
    <dbReference type="NCBI Taxonomy" id="1084421"/>
    <lineage>
        <taxon>Bacteria</taxon>
        <taxon>Pseudomonadati</taxon>
        <taxon>Bacteroidota</taxon>
        <taxon>Flavobacteriia</taxon>
        <taxon>Flavobacteriales</taxon>
        <taxon>Flavobacteriaceae</taxon>
        <taxon>Sinomicrobium</taxon>
    </lineage>
</organism>
<dbReference type="RefSeq" id="WP_123216112.1">
    <property type="nucleotide sequence ID" value="NZ_RJTM01000078.1"/>
</dbReference>
<gene>
    <name evidence="1" type="ORF">ED312_11220</name>
</gene>
<accession>A0A3N0EFQ8</accession>
<evidence type="ECO:0000313" key="1">
    <source>
        <dbReference type="EMBL" id="RNL86695.1"/>
    </source>
</evidence>
<dbReference type="AlphaFoldDB" id="A0A3N0EFQ8"/>
<reference evidence="1 2" key="1">
    <citation type="submission" date="2018-10" db="EMBL/GenBank/DDBJ databases">
        <title>Sinomicrobium pectinilyticum sp. nov., a pectinase-producing bacterium isolated from alkaline and saline soil, and emended description of the genus Sinomicrobium.</title>
        <authorList>
            <person name="Cheng B."/>
            <person name="Li C."/>
            <person name="Lai Q."/>
            <person name="Du M."/>
            <person name="Shao Z."/>
            <person name="Xu P."/>
            <person name="Yang C."/>
        </authorList>
    </citation>
    <scope>NUCLEOTIDE SEQUENCE [LARGE SCALE GENOMIC DNA]</scope>
    <source>
        <strain evidence="1 2">5DNS001</strain>
    </source>
</reference>
<sequence>MDKKTLEELVNDLTVNGQLPLPYYGAKIVEQKANRVNSYNHLNKEIVLSAFNNKYKQVKVASGYLGKLNTKIYDLH</sequence>
<proteinExistence type="predicted"/>
<keyword evidence="2" id="KW-1185">Reference proteome</keyword>
<protein>
    <submittedName>
        <fullName evidence="1">Uncharacterized protein</fullName>
    </submittedName>
</protein>
<evidence type="ECO:0000313" key="2">
    <source>
        <dbReference type="Proteomes" id="UP000267469"/>
    </source>
</evidence>
<dbReference type="EMBL" id="RJTM01000078">
    <property type="protein sequence ID" value="RNL86695.1"/>
    <property type="molecule type" value="Genomic_DNA"/>
</dbReference>
<name>A0A3N0EFQ8_SINP1</name>